<dbReference type="EMBL" id="JAGIOO010000001">
    <property type="protein sequence ID" value="MBP2472843.1"/>
    <property type="molecule type" value="Genomic_DNA"/>
</dbReference>
<dbReference type="Pfam" id="PF00550">
    <property type="entry name" value="PP-binding"/>
    <property type="match status" value="1"/>
</dbReference>
<dbReference type="InterPro" id="IPR009081">
    <property type="entry name" value="PP-bd_ACP"/>
</dbReference>
<reference evidence="2 3" key="1">
    <citation type="submission" date="2021-03" db="EMBL/GenBank/DDBJ databases">
        <title>Sequencing the genomes of 1000 actinobacteria strains.</title>
        <authorList>
            <person name="Klenk H.-P."/>
        </authorList>
    </citation>
    <scope>NUCLEOTIDE SEQUENCE [LARGE SCALE GENOMIC DNA]</scope>
    <source>
        <strain evidence="2 3">DSM 44580</strain>
    </source>
</reference>
<feature type="domain" description="Carrier" evidence="1">
    <location>
        <begin position="16"/>
        <end position="107"/>
    </location>
</feature>
<organism evidence="2 3">
    <name type="scientific">Crossiella equi</name>
    <dbReference type="NCBI Taxonomy" id="130796"/>
    <lineage>
        <taxon>Bacteria</taxon>
        <taxon>Bacillati</taxon>
        <taxon>Actinomycetota</taxon>
        <taxon>Actinomycetes</taxon>
        <taxon>Pseudonocardiales</taxon>
        <taxon>Pseudonocardiaceae</taxon>
        <taxon>Crossiella</taxon>
    </lineage>
</organism>
<dbReference type="Proteomes" id="UP001519363">
    <property type="component" value="Unassembled WGS sequence"/>
</dbReference>
<dbReference type="PROSITE" id="PS50075">
    <property type="entry name" value="CARRIER"/>
    <property type="match status" value="1"/>
</dbReference>
<keyword evidence="3" id="KW-1185">Reference proteome</keyword>
<evidence type="ECO:0000259" key="1">
    <source>
        <dbReference type="PROSITE" id="PS50075"/>
    </source>
</evidence>
<dbReference type="InterPro" id="IPR036736">
    <property type="entry name" value="ACP-like_sf"/>
</dbReference>
<sequence>MELAEAPLTLVRTSPEAVLSDLTVMLHKVLGEYGMSTEGDDAVEVTMDSTFHDDLELESIDLVALAGQLEERYGSRVNFAEFIADLELDQIIALTVGQLVDYVVSALDGEN</sequence>
<dbReference type="RefSeq" id="WP_086787853.1">
    <property type="nucleotide sequence ID" value="NZ_JAGIOO010000001.1"/>
</dbReference>
<comment type="caution">
    <text evidence="2">The sequence shown here is derived from an EMBL/GenBank/DDBJ whole genome shotgun (WGS) entry which is preliminary data.</text>
</comment>
<evidence type="ECO:0000313" key="3">
    <source>
        <dbReference type="Proteomes" id="UP001519363"/>
    </source>
</evidence>
<name>A0ABS5A8B7_9PSEU</name>
<protein>
    <submittedName>
        <fullName evidence="2">Acyl carrier protein</fullName>
    </submittedName>
</protein>
<proteinExistence type="predicted"/>
<dbReference type="SUPFAM" id="SSF47336">
    <property type="entry name" value="ACP-like"/>
    <property type="match status" value="1"/>
</dbReference>
<gene>
    <name evidence="2" type="ORF">JOF53_001715</name>
</gene>
<evidence type="ECO:0000313" key="2">
    <source>
        <dbReference type="EMBL" id="MBP2472843.1"/>
    </source>
</evidence>
<dbReference type="Gene3D" id="1.10.1200.10">
    <property type="entry name" value="ACP-like"/>
    <property type="match status" value="1"/>
</dbReference>
<accession>A0ABS5A8B7</accession>